<evidence type="ECO:0000313" key="2">
    <source>
        <dbReference type="EMBL" id="HDD45177.1"/>
    </source>
</evidence>
<proteinExistence type="predicted"/>
<dbReference type="Gene3D" id="3.40.50.300">
    <property type="entry name" value="P-loop containing nucleotide triphosphate hydrolases"/>
    <property type="match status" value="2"/>
</dbReference>
<sequence length="214" mass="24281">MVKGFIVAGTHSGCGKTIVTLGLLRVLKEKGLRIQPFKVGPDYIDTSWHKQISGVASVNLDLFSMEKDFENWFWKYAKKAEISIIEGVMGLFDGDFSTFEVAKRLKLPVLLVIDVFGMAETVKAIALGFKKILQKEGIELYLVLNQVSSERHLQRLLKALKGFKILGYLPKKAEFEIPSRHLGLYMPQDKILAEEKISYLKETIEKNFDLETLL</sequence>
<feature type="domain" description="CobQ/CobB/MinD/ParA nucleotide binding" evidence="1">
    <location>
        <begin position="6"/>
        <end position="182"/>
    </location>
</feature>
<accession>A0A7C0Y5P1</accession>
<dbReference type="InterPro" id="IPR002586">
    <property type="entry name" value="CobQ/CobB/MinD/ParA_Nub-bd_dom"/>
</dbReference>
<evidence type="ECO:0000259" key="1">
    <source>
        <dbReference type="Pfam" id="PF01656"/>
    </source>
</evidence>
<dbReference type="AlphaFoldDB" id="A0A7C0Y5P1"/>
<feature type="non-terminal residue" evidence="2">
    <location>
        <position position="214"/>
    </location>
</feature>
<reference evidence="2" key="1">
    <citation type="journal article" date="2020" name="mSystems">
        <title>Genome- and Community-Level Interaction Insights into Carbon Utilization and Element Cycling Functions of Hydrothermarchaeota in Hydrothermal Sediment.</title>
        <authorList>
            <person name="Zhou Z."/>
            <person name="Liu Y."/>
            <person name="Xu W."/>
            <person name="Pan J."/>
            <person name="Luo Z.H."/>
            <person name="Li M."/>
        </authorList>
    </citation>
    <scope>NUCLEOTIDE SEQUENCE [LARGE SCALE GENOMIC DNA]</scope>
    <source>
        <strain evidence="2">HyVt-233</strain>
    </source>
</reference>
<dbReference type="SUPFAM" id="SSF52540">
    <property type="entry name" value="P-loop containing nucleoside triphosphate hydrolases"/>
    <property type="match status" value="1"/>
</dbReference>
<organism evidence="2">
    <name type="scientific">Desulfofervidus auxilii</name>
    <dbReference type="NCBI Taxonomy" id="1621989"/>
    <lineage>
        <taxon>Bacteria</taxon>
        <taxon>Pseudomonadati</taxon>
        <taxon>Thermodesulfobacteriota</taxon>
        <taxon>Candidatus Desulfofervidia</taxon>
        <taxon>Candidatus Desulfofervidales</taxon>
        <taxon>Candidatus Desulfofervidaceae</taxon>
        <taxon>Candidatus Desulfofervidus</taxon>
    </lineage>
</organism>
<dbReference type="Proteomes" id="UP000886289">
    <property type="component" value="Unassembled WGS sequence"/>
</dbReference>
<protein>
    <submittedName>
        <fullName evidence="2">Cobyrinic acid a,c-diamide synthase</fullName>
    </submittedName>
</protein>
<comment type="caution">
    <text evidence="2">The sequence shown here is derived from an EMBL/GenBank/DDBJ whole genome shotgun (WGS) entry which is preliminary data.</text>
</comment>
<name>A0A7C0Y5P1_DESA2</name>
<dbReference type="PANTHER" id="PTHR43873">
    <property type="entry name" value="COBYRINATE A,C-DIAMIDE SYNTHASE"/>
    <property type="match status" value="1"/>
</dbReference>
<dbReference type="PANTHER" id="PTHR43873:SF1">
    <property type="entry name" value="COBYRINATE A,C-DIAMIDE SYNTHASE"/>
    <property type="match status" value="1"/>
</dbReference>
<dbReference type="EMBL" id="DRBS01000370">
    <property type="protein sequence ID" value="HDD45177.1"/>
    <property type="molecule type" value="Genomic_DNA"/>
</dbReference>
<dbReference type="InterPro" id="IPR004484">
    <property type="entry name" value="CbiA/CobB_synth"/>
</dbReference>
<dbReference type="GO" id="GO:0042242">
    <property type="term" value="F:cobyrinic acid a,c-diamide synthase activity"/>
    <property type="evidence" value="ECO:0007669"/>
    <property type="project" value="InterPro"/>
</dbReference>
<gene>
    <name evidence="2" type="ORF">ENG63_10020</name>
</gene>
<dbReference type="InterPro" id="IPR027417">
    <property type="entry name" value="P-loop_NTPase"/>
</dbReference>
<dbReference type="Pfam" id="PF01656">
    <property type="entry name" value="CbiA"/>
    <property type="match status" value="1"/>
</dbReference>